<dbReference type="PANTHER" id="PTHR44688">
    <property type="entry name" value="DNA-BINDING TRANSCRIPTIONAL ACTIVATOR DEVR_DOSR"/>
    <property type="match status" value="1"/>
</dbReference>
<dbReference type="Pfam" id="PF00196">
    <property type="entry name" value="GerE"/>
    <property type="match status" value="1"/>
</dbReference>
<sequence length="214" mass="23641">MSGPCPVIYLVDDDDSVRRALTRLIQSAGYQVQAYDSARAFLQRDGAADQHACLVLDMRLPDLSGLELQRELNAASPVLPIIFISGYGDIPMTVSALRAGASDFLPKPVEGRDLLRAIAQALDRAIEARESRREFESIRSRLERLTPRERDVMALVVTGLLNKQIACELGTVEKTVKVHRARVMEKMGAHSLAELVRIADKARLPGSELKAPKR</sequence>
<dbReference type="SMART" id="SM00448">
    <property type="entry name" value="REC"/>
    <property type="match status" value="1"/>
</dbReference>
<accession>A0ABT6AI94</accession>
<dbReference type="InterPro" id="IPR016032">
    <property type="entry name" value="Sig_transdc_resp-reg_C-effctor"/>
</dbReference>
<dbReference type="InterPro" id="IPR001789">
    <property type="entry name" value="Sig_transdc_resp-reg_receiver"/>
</dbReference>
<dbReference type="InterPro" id="IPR036388">
    <property type="entry name" value="WH-like_DNA-bd_sf"/>
</dbReference>
<dbReference type="PANTHER" id="PTHR44688:SF16">
    <property type="entry name" value="DNA-BINDING TRANSCRIPTIONAL ACTIVATOR DEVR_DOSR"/>
    <property type="match status" value="1"/>
</dbReference>
<dbReference type="Pfam" id="PF00072">
    <property type="entry name" value="Response_reg"/>
    <property type="match status" value="1"/>
</dbReference>
<dbReference type="Gene3D" id="1.10.10.10">
    <property type="entry name" value="Winged helix-like DNA-binding domain superfamily/Winged helix DNA-binding domain"/>
    <property type="match status" value="1"/>
</dbReference>
<protein>
    <submittedName>
        <fullName evidence="7">Response regulator</fullName>
    </submittedName>
</protein>
<evidence type="ECO:0000259" key="5">
    <source>
        <dbReference type="PROSITE" id="PS50043"/>
    </source>
</evidence>
<dbReference type="CDD" id="cd17537">
    <property type="entry name" value="REC_FixJ"/>
    <property type="match status" value="1"/>
</dbReference>
<evidence type="ECO:0000256" key="3">
    <source>
        <dbReference type="ARBA" id="ARBA00023163"/>
    </source>
</evidence>
<feature type="domain" description="HTH luxR-type" evidence="5">
    <location>
        <begin position="138"/>
        <end position="203"/>
    </location>
</feature>
<gene>
    <name evidence="7" type="ORF">P3W85_05070</name>
</gene>
<dbReference type="InterPro" id="IPR000792">
    <property type="entry name" value="Tscrpt_reg_LuxR_C"/>
</dbReference>
<feature type="domain" description="Response regulatory" evidence="6">
    <location>
        <begin position="7"/>
        <end position="122"/>
    </location>
</feature>
<dbReference type="EMBL" id="JARJLM010000089">
    <property type="protein sequence ID" value="MDF3832322.1"/>
    <property type="molecule type" value="Genomic_DNA"/>
</dbReference>
<evidence type="ECO:0000313" key="7">
    <source>
        <dbReference type="EMBL" id="MDF3832322.1"/>
    </source>
</evidence>
<keyword evidence="1" id="KW-0805">Transcription regulation</keyword>
<proteinExistence type="predicted"/>
<evidence type="ECO:0000259" key="6">
    <source>
        <dbReference type="PROSITE" id="PS50110"/>
    </source>
</evidence>
<dbReference type="InterPro" id="IPR011006">
    <property type="entry name" value="CheY-like_superfamily"/>
</dbReference>
<keyword evidence="2" id="KW-0238">DNA-binding</keyword>
<evidence type="ECO:0000256" key="4">
    <source>
        <dbReference type="PROSITE-ProRule" id="PRU00169"/>
    </source>
</evidence>
<evidence type="ECO:0000313" key="8">
    <source>
        <dbReference type="Proteomes" id="UP001216674"/>
    </source>
</evidence>
<dbReference type="CDD" id="cd06170">
    <property type="entry name" value="LuxR_C_like"/>
    <property type="match status" value="1"/>
</dbReference>
<keyword evidence="8" id="KW-1185">Reference proteome</keyword>
<dbReference type="PROSITE" id="PS50043">
    <property type="entry name" value="HTH_LUXR_2"/>
    <property type="match status" value="1"/>
</dbReference>
<dbReference type="RefSeq" id="WP_276263965.1">
    <property type="nucleotide sequence ID" value="NZ_JARJLM010000089.1"/>
</dbReference>
<keyword evidence="4" id="KW-0597">Phosphoprotein</keyword>
<feature type="modified residue" description="4-aspartylphosphate" evidence="4">
    <location>
        <position position="57"/>
    </location>
</feature>
<comment type="caution">
    <text evidence="7">The sequence shown here is derived from an EMBL/GenBank/DDBJ whole genome shotgun (WGS) entry which is preliminary data.</text>
</comment>
<dbReference type="SUPFAM" id="SSF46894">
    <property type="entry name" value="C-terminal effector domain of the bipartite response regulators"/>
    <property type="match status" value="1"/>
</dbReference>
<dbReference type="SMART" id="SM00421">
    <property type="entry name" value="HTH_LUXR"/>
    <property type="match status" value="1"/>
</dbReference>
<dbReference type="Gene3D" id="3.40.50.2300">
    <property type="match status" value="1"/>
</dbReference>
<evidence type="ECO:0000256" key="1">
    <source>
        <dbReference type="ARBA" id="ARBA00023015"/>
    </source>
</evidence>
<dbReference type="SUPFAM" id="SSF52172">
    <property type="entry name" value="CheY-like"/>
    <property type="match status" value="1"/>
</dbReference>
<keyword evidence="3" id="KW-0804">Transcription</keyword>
<organism evidence="7 8">
    <name type="scientific">Cupriavidus basilensis</name>
    <dbReference type="NCBI Taxonomy" id="68895"/>
    <lineage>
        <taxon>Bacteria</taxon>
        <taxon>Pseudomonadati</taxon>
        <taxon>Pseudomonadota</taxon>
        <taxon>Betaproteobacteria</taxon>
        <taxon>Burkholderiales</taxon>
        <taxon>Burkholderiaceae</taxon>
        <taxon>Cupriavidus</taxon>
    </lineage>
</organism>
<dbReference type="Proteomes" id="UP001216674">
    <property type="component" value="Unassembled WGS sequence"/>
</dbReference>
<name>A0ABT6AI94_9BURK</name>
<dbReference type="PRINTS" id="PR00038">
    <property type="entry name" value="HTHLUXR"/>
</dbReference>
<reference evidence="7 8" key="1">
    <citation type="submission" date="2023-03" db="EMBL/GenBank/DDBJ databases">
        <title>Draft assemblies of triclosan tolerant bacteria isolated from returned activated sludge.</title>
        <authorList>
            <person name="Van Hamelsveld S."/>
        </authorList>
    </citation>
    <scope>NUCLEOTIDE SEQUENCE [LARGE SCALE GENOMIC DNA]</scope>
    <source>
        <strain evidence="7 8">GW210010_S58</strain>
    </source>
</reference>
<evidence type="ECO:0000256" key="2">
    <source>
        <dbReference type="ARBA" id="ARBA00023125"/>
    </source>
</evidence>
<dbReference type="PROSITE" id="PS50110">
    <property type="entry name" value="RESPONSE_REGULATORY"/>
    <property type="match status" value="1"/>
</dbReference>